<proteinExistence type="predicted"/>
<dbReference type="AlphaFoldDB" id="A0A0A9C749"/>
<reference evidence="1" key="1">
    <citation type="submission" date="2014-09" db="EMBL/GenBank/DDBJ databases">
        <authorList>
            <person name="Magalhaes I.L.F."/>
            <person name="Oliveira U."/>
            <person name="Santos F.R."/>
            <person name="Vidigal T.H.D.A."/>
            <person name="Brescovit A.D."/>
            <person name="Santos A.J."/>
        </authorList>
    </citation>
    <scope>NUCLEOTIDE SEQUENCE</scope>
    <source>
        <tissue evidence="1">Shoot tissue taken approximately 20 cm above the soil surface</tissue>
    </source>
</reference>
<evidence type="ECO:0000313" key="1">
    <source>
        <dbReference type="EMBL" id="JAD71396.1"/>
    </source>
</evidence>
<reference evidence="1" key="2">
    <citation type="journal article" date="2015" name="Data Brief">
        <title>Shoot transcriptome of the giant reed, Arundo donax.</title>
        <authorList>
            <person name="Barrero R.A."/>
            <person name="Guerrero F.D."/>
            <person name="Moolhuijzen P."/>
            <person name="Goolsby J.A."/>
            <person name="Tidwell J."/>
            <person name="Bellgard S.E."/>
            <person name="Bellgard M.I."/>
        </authorList>
    </citation>
    <scope>NUCLEOTIDE SEQUENCE</scope>
    <source>
        <tissue evidence="1">Shoot tissue taken approximately 20 cm above the soil surface</tissue>
    </source>
</reference>
<sequence>MRQAFCYVKSLADQTQTYTERAKLNINNKSR</sequence>
<organism evidence="1">
    <name type="scientific">Arundo donax</name>
    <name type="common">Giant reed</name>
    <name type="synonym">Donax arundinaceus</name>
    <dbReference type="NCBI Taxonomy" id="35708"/>
    <lineage>
        <taxon>Eukaryota</taxon>
        <taxon>Viridiplantae</taxon>
        <taxon>Streptophyta</taxon>
        <taxon>Embryophyta</taxon>
        <taxon>Tracheophyta</taxon>
        <taxon>Spermatophyta</taxon>
        <taxon>Magnoliopsida</taxon>
        <taxon>Liliopsida</taxon>
        <taxon>Poales</taxon>
        <taxon>Poaceae</taxon>
        <taxon>PACMAD clade</taxon>
        <taxon>Arundinoideae</taxon>
        <taxon>Arundineae</taxon>
        <taxon>Arundo</taxon>
    </lineage>
</organism>
<accession>A0A0A9C749</accession>
<protein>
    <submittedName>
        <fullName evidence="1">Uncharacterized protein</fullName>
    </submittedName>
</protein>
<dbReference type="EMBL" id="GBRH01226499">
    <property type="protein sequence ID" value="JAD71396.1"/>
    <property type="molecule type" value="Transcribed_RNA"/>
</dbReference>
<name>A0A0A9C749_ARUDO</name>